<dbReference type="Pfam" id="PF01934">
    <property type="entry name" value="HepT-like"/>
    <property type="match status" value="1"/>
</dbReference>
<dbReference type="GO" id="GO:0004540">
    <property type="term" value="F:RNA nuclease activity"/>
    <property type="evidence" value="ECO:0007669"/>
    <property type="project" value="InterPro"/>
</dbReference>
<dbReference type="GO" id="GO:0016787">
    <property type="term" value="F:hydrolase activity"/>
    <property type="evidence" value="ECO:0007669"/>
    <property type="project" value="UniProtKB-KW"/>
</dbReference>
<evidence type="ECO:0000256" key="2">
    <source>
        <dbReference type="ARBA" id="ARBA00022649"/>
    </source>
</evidence>
<dbReference type="InterPro" id="IPR008201">
    <property type="entry name" value="HepT-like"/>
</dbReference>
<evidence type="ECO:0008006" key="8">
    <source>
        <dbReference type="Google" id="ProtNLM"/>
    </source>
</evidence>
<keyword evidence="3" id="KW-0540">Nuclease</keyword>
<dbReference type="InterPro" id="IPR051813">
    <property type="entry name" value="HepT_RNase_toxin"/>
</dbReference>
<dbReference type="AlphaFoldDB" id="A0A6J4VVC8"/>
<reference evidence="7" key="1">
    <citation type="submission" date="2020-02" db="EMBL/GenBank/DDBJ databases">
        <authorList>
            <person name="Meier V. D."/>
        </authorList>
    </citation>
    <scope>NUCLEOTIDE SEQUENCE</scope>
    <source>
        <strain evidence="7">AVDCRST_MAG87</strain>
    </source>
</reference>
<dbReference type="GO" id="GO:0000166">
    <property type="term" value="F:nucleotide binding"/>
    <property type="evidence" value="ECO:0007669"/>
    <property type="project" value="UniProtKB-KW"/>
</dbReference>
<sequence>MSPEVVERLGHALDSIDAIAGFIDRVDVLAYTDSRLHRRAVEREFEIIGEALSIAARLDQTLEGRIPDLRNAIKLRHRVIHGYETVDDTIVWTAAKEDLPRLRAQNRCRGRLRSTPPFIRWRTRPPDPESDPSTSAQSPRTNDEPRGGSGAGSL</sequence>
<dbReference type="PANTHER" id="PTHR34139:SF1">
    <property type="entry name" value="RNASE MJ1380-RELATED"/>
    <property type="match status" value="1"/>
</dbReference>
<protein>
    <recommendedName>
        <fullName evidence="8">DUF86 domain-containing protein</fullName>
    </recommendedName>
</protein>
<evidence type="ECO:0000256" key="1">
    <source>
        <dbReference type="ARBA" id="ARBA00022553"/>
    </source>
</evidence>
<evidence type="ECO:0000256" key="5">
    <source>
        <dbReference type="ARBA" id="ARBA00022801"/>
    </source>
</evidence>
<keyword evidence="4" id="KW-0547">Nucleotide-binding</keyword>
<feature type="compositionally biased region" description="Polar residues" evidence="6">
    <location>
        <begin position="131"/>
        <end position="140"/>
    </location>
</feature>
<evidence type="ECO:0000256" key="4">
    <source>
        <dbReference type="ARBA" id="ARBA00022741"/>
    </source>
</evidence>
<dbReference type="EMBL" id="CADCWJ010000889">
    <property type="protein sequence ID" value="CAA9586505.1"/>
    <property type="molecule type" value="Genomic_DNA"/>
</dbReference>
<evidence type="ECO:0000256" key="6">
    <source>
        <dbReference type="SAM" id="MobiDB-lite"/>
    </source>
</evidence>
<keyword evidence="2" id="KW-1277">Toxin-antitoxin system</keyword>
<keyword evidence="5" id="KW-0378">Hydrolase</keyword>
<evidence type="ECO:0000313" key="7">
    <source>
        <dbReference type="EMBL" id="CAA9586505.1"/>
    </source>
</evidence>
<accession>A0A6J4VVC8</accession>
<feature type="region of interest" description="Disordered" evidence="6">
    <location>
        <begin position="115"/>
        <end position="154"/>
    </location>
</feature>
<keyword evidence="1" id="KW-0597">Phosphoprotein</keyword>
<dbReference type="PANTHER" id="PTHR34139">
    <property type="entry name" value="UPF0331 PROTEIN MJ0127"/>
    <property type="match status" value="1"/>
</dbReference>
<proteinExistence type="predicted"/>
<organism evidence="7">
    <name type="scientific">uncultured Thermomicrobiales bacterium</name>
    <dbReference type="NCBI Taxonomy" id="1645740"/>
    <lineage>
        <taxon>Bacteria</taxon>
        <taxon>Pseudomonadati</taxon>
        <taxon>Thermomicrobiota</taxon>
        <taxon>Thermomicrobia</taxon>
        <taxon>Thermomicrobiales</taxon>
        <taxon>environmental samples</taxon>
    </lineage>
</organism>
<dbReference type="GO" id="GO:0110001">
    <property type="term" value="C:toxin-antitoxin complex"/>
    <property type="evidence" value="ECO:0007669"/>
    <property type="project" value="InterPro"/>
</dbReference>
<gene>
    <name evidence="7" type="ORF">AVDCRST_MAG87-4016</name>
</gene>
<name>A0A6J4VVC8_9BACT</name>
<evidence type="ECO:0000256" key="3">
    <source>
        <dbReference type="ARBA" id="ARBA00022722"/>
    </source>
</evidence>